<reference evidence="9" key="1">
    <citation type="submission" date="2013-11" db="EMBL/GenBank/DDBJ databases">
        <title>Genome sequence of the fusiform rust pathogen reveals effectors for host alternation and coevolution with pine.</title>
        <authorList>
            <consortium name="DOE Joint Genome Institute"/>
            <person name="Smith K."/>
            <person name="Pendleton A."/>
            <person name="Kubisiak T."/>
            <person name="Anderson C."/>
            <person name="Salamov A."/>
            <person name="Aerts A."/>
            <person name="Riley R."/>
            <person name="Clum A."/>
            <person name="Lindquist E."/>
            <person name="Ence D."/>
            <person name="Campbell M."/>
            <person name="Kronenberg Z."/>
            <person name="Feau N."/>
            <person name="Dhillon B."/>
            <person name="Hamelin R."/>
            <person name="Burleigh J."/>
            <person name="Smith J."/>
            <person name="Yandell M."/>
            <person name="Nelson C."/>
            <person name="Grigoriev I."/>
            <person name="Davis J."/>
        </authorList>
    </citation>
    <scope>NUCLEOTIDE SEQUENCE</scope>
    <source>
        <strain evidence="9">G11</strain>
    </source>
</reference>
<gene>
    <name evidence="9" type="ORF">CROQUDRAFT_660885</name>
</gene>
<evidence type="ECO:0000256" key="1">
    <source>
        <dbReference type="ARBA" id="ARBA00004170"/>
    </source>
</evidence>
<dbReference type="OrthoDB" id="9984275at2759"/>
<comment type="subcellular location">
    <subcellularLocation>
        <location evidence="1 7">Membrane</location>
        <topology evidence="1 7">Peripheral membrane protein</topology>
    </subcellularLocation>
</comment>
<dbReference type="EMBL" id="MU167312">
    <property type="protein sequence ID" value="KAG0143705.1"/>
    <property type="molecule type" value="Genomic_DNA"/>
</dbReference>
<evidence type="ECO:0000256" key="2">
    <source>
        <dbReference type="ARBA" id="ARBA00010050"/>
    </source>
</evidence>
<dbReference type="InterPro" id="IPR000744">
    <property type="entry name" value="NSF_attach"/>
</dbReference>
<dbReference type="PANTHER" id="PTHR13768:SF8">
    <property type="entry name" value="ALPHA-SOLUBLE NSF ATTACHMENT PROTEIN"/>
    <property type="match status" value="1"/>
</dbReference>
<dbReference type="PRINTS" id="PR00448">
    <property type="entry name" value="NSFATTACHMNT"/>
</dbReference>
<name>A0A9P6NHG2_9BASI</name>
<dbReference type="AlphaFoldDB" id="A0A9P6NHG2"/>
<evidence type="ECO:0000256" key="8">
    <source>
        <dbReference type="SAM" id="MobiDB-lite"/>
    </source>
</evidence>
<evidence type="ECO:0000256" key="3">
    <source>
        <dbReference type="ARBA" id="ARBA00022448"/>
    </source>
</evidence>
<dbReference type="Proteomes" id="UP000886653">
    <property type="component" value="Unassembled WGS sequence"/>
</dbReference>
<keyword evidence="5 7" id="KW-0653">Protein transport</keyword>
<keyword evidence="10" id="KW-1185">Reference proteome</keyword>
<sequence length="291" mass="32376">MPSAANDTLAKADRKLTSSGSSFFGFGGSSSSKLEEARELYQTASNQFKLEKKWKESGDAFCKAAECSLKLGEKDDAANDYWSASKSYNKSNPELSIGCLRRTVEILVEKGRFRQAADRQKDIARIFQQDTGDLQGALDAFLQAGEWYAQEDAHATANGCYKDAADIAAQLELYSIAIDNFELVAQNSLTNPLTRYSVKEYLFKAALCHLCTGDLVSTKRALEKYAELDPNFTQQREYKFLLAIVDAFEAGDQEAFTNQVAEFDATLKLDSWKTTVLLKIKRSIQEEPGLL</sequence>
<dbReference type="PANTHER" id="PTHR13768">
    <property type="entry name" value="SOLUBLE NSF ATTACHMENT PROTEIN SNAP"/>
    <property type="match status" value="1"/>
</dbReference>
<dbReference type="CDD" id="cd15832">
    <property type="entry name" value="SNAP"/>
    <property type="match status" value="1"/>
</dbReference>
<dbReference type="InterPro" id="IPR011990">
    <property type="entry name" value="TPR-like_helical_dom_sf"/>
</dbReference>
<dbReference type="GO" id="GO:0005774">
    <property type="term" value="C:vacuolar membrane"/>
    <property type="evidence" value="ECO:0007669"/>
    <property type="project" value="TreeGrafter"/>
</dbReference>
<proteinExistence type="inferred from homology"/>
<keyword evidence="3 7" id="KW-0813">Transport</keyword>
<dbReference type="GO" id="GO:0005483">
    <property type="term" value="F:soluble NSF attachment protein activity"/>
    <property type="evidence" value="ECO:0007669"/>
    <property type="project" value="UniProtKB-ARBA"/>
</dbReference>
<dbReference type="Pfam" id="PF14938">
    <property type="entry name" value="SNAP"/>
    <property type="match status" value="1"/>
</dbReference>
<dbReference type="GO" id="GO:0031201">
    <property type="term" value="C:SNARE complex"/>
    <property type="evidence" value="ECO:0007669"/>
    <property type="project" value="TreeGrafter"/>
</dbReference>
<dbReference type="GO" id="GO:0035494">
    <property type="term" value="P:SNARE complex disassembly"/>
    <property type="evidence" value="ECO:0007669"/>
    <property type="project" value="TreeGrafter"/>
</dbReference>
<dbReference type="Gene3D" id="1.25.40.10">
    <property type="entry name" value="Tetratricopeptide repeat domain"/>
    <property type="match status" value="1"/>
</dbReference>
<accession>A0A9P6NHG2</accession>
<protein>
    <recommendedName>
        <fullName evidence="11">Alpha-SNAP</fullName>
    </recommendedName>
</protein>
<comment type="similarity">
    <text evidence="2 7">Belongs to the SNAP family.</text>
</comment>
<evidence type="ECO:0000313" key="9">
    <source>
        <dbReference type="EMBL" id="KAG0143705.1"/>
    </source>
</evidence>
<evidence type="ECO:0008006" key="11">
    <source>
        <dbReference type="Google" id="ProtNLM"/>
    </source>
</evidence>
<feature type="region of interest" description="Disordered" evidence="8">
    <location>
        <begin position="1"/>
        <end position="31"/>
    </location>
</feature>
<organism evidence="9 10">
    <name type="scientific">Cronartium quercuum f. sp. fusiforme G11</name>
    <dbReference type="NCBI Taxonomy" id="708437"/>
    <lineage>
        <taxon>Eukaryota</taxon>
        <taxon>Fungi</taxon>
        <taxon>Dikarya</taxon>
        <taxon>Basidiomycota</taxon>
        <taxon>Pucciniomycotina</taxon>
        <taxon>Pucciniomycetes</taxon>
        <taxon>Pucciniales</taxon>
        <taxon>Coleosporiaceae</taxon>
        <taxon>Cronartium</taxon>
    </lineage>
</organism>
<feature type="compositionally biased region" description="Low complexity" evidence="8">
    <location>
        <begin position="18"/>
        <end position="31"/>
    </location>
</feature>
<keyword evidence="6 7" id="KW-0472">Membrane</keyword>
<comment type="caution">
    <text evidence="9">The sequence shown here is derived from an EMBL/GenBank/DDBJ whole genome shotgun (WGS) entry which is preliminary data.</text>
</comment>
<evidence type="ECO:0000256" key="5">
    <source>
        <dbReference type="ARBA" id="ARBA00022927"/>
    </source>
</evidence>
<dbReference type="SUPFAM" id="SSF48452">
    <property type="entry name" value="TPR-like"/>
    <property type="match status" value="1"/>
</dbReference>
<comment type="function">
    <text evidence="7">Required for vesicular transport between the endoplasmic reticulum and the Golgi apparatus.</text>
</comment>
<evidence type="ECO:0000313" key="10">
    <source>
        <dbReference type="Proteomes" id="UP000886653"/>
    </source>
</evidence>
<dbReference type="GO" id="GO:0019905">
    <property type="term" value="F:syntaxin binding"/>
    <property type="evidence" value="ECO:0007669"/>
    <property type="project" value="TreeGrafter"/>
</dbReference>
<evidence type="ECO:0000256" key="4">
    <source>
        <dbReference type="ARBA" id="ARBA00022892"/>
    </source>
</evidence>
<keyword evidence="4 7" id="KW-0931">ER-Golgi transport</keyword>
<evidence type="ECO:0000256" key="6">
    <source>
        <dbReference type="ARBA" id="ARBA00023136"/>
    </source>
</evidence>
<dbReference type="FunFam" id="1.25.40.10:FF:000049">
    <property type="entry name" value="Alpha-soluble NSF attachment protein-like"/>
    <property type="match status" value="1"/>
</dbReference>
<dbReference type="GO" id="GO:0006886">
    <property type="term" value="P:intracellular protein transport"/>
    <property type="evidence" value="ECO:0007669"/>
    <property type="project" value="UniProtKB-UniRule"/>
</dbReference>
<evidence type="ECO:0000256" key="7">
    <source>
        <dbReference type="RuleBase" id="RU367013"/>
    </source>
</evidence>